<dbReference type="KEGG" id="lby:Lbys_1846"/>
<dbReference type="HOGENOM" id="CLU_057514_0_0_10"/>
<dbReference type="PANTHER" id="PTHR46401">
    <property type="entry name" value="GLYCOSYLTRANSFERASE WBBK-RELATED"/>
    <property type="match status" value="1"/>
</dbReference>
<dbReference type="PANTHER" id="PTHR46401:SF2">
    <property type="entry name" value="GLYCOSYLTRANSFERASE WBBK-RELATED"/>
    <property type="match status" value="1"/>
</dbReference>
<reference evidence="3 4" key="2">
    <citation type="journal article" date="2011" name="Stand. Genomic Sci.">
        <title>Complete genome sequence of Leadbetterella byssophila type strain (4M15).</title>
        <authorList>
            <person name="Abt B."/>
            <person name="Teshima H."/>
            <person name="Lucas S."/>
            <person name="Lapidus A."/>
            <person name="Del Rio T.G."/>
            <person name="Nolan M."/>
            <person name="Tice H."/>
            <person name="Cheng J.F."/>
            <person name="Pitluck S."/>
            <person name="Liolios K."/>
            <person name="Pagani I."/>
            <person name="Ivanova N."/>
            <person name="Mavromatis K."/>
            <person name="Pati A."/>
            <person name="Tapia R."/>
            <person name="Han C."/>
            <person name="Goodwin L."/>
            <person name="Chen A."/>
            <person name="Palaniappan K."/>
            <person name="Land M."/>
            <person name="Hauser L."/>
            <person name="Chang Y.J."/>
            <person name="Jeffries C.D."/>
            <person name="Rohde M."/>
            <person name="Goker M."/>
            <person name="Tindall B.J."/>
            <person name="Detter J.C."/>
            <person name="Woyke T."/>
            <person name="Bristow J."/>
            <person name="Eisen J.A."/>
            <person name="Markowitz V."/>
            <person name="Hugenholtz P."/>
            <person name="Klenk H.P."/>
            <person name="Kyrpides N.C."/>
        </authorList>
    </citation>
    <scope>NUCLEOTIDE SEQUENCE [LARGE SCALE GENOMIC DNA]</scope>
    <source>
        <strain evidence="4">DSM 17132 / JCM 16389 / KACC 11308 / NBRC 106382 / 4M15</strain>
    </source>
</reference>
<evidence type="ECO:0000256" key="1">
    <source>
        <dbReference type="ARBA" id="ARBA00022679"/>
    </source>
</evidence>
<reference key="1">
    <citation type="submission" date="2010-11" db="EMBL/GenBank/DDBJ databases">
        <title>The complete genome of Leadbetterella byssophila DSM 17132.</title>
        <authorList>
            <consortium name="US DOE Joint Genome Institute (JGI-PGF)"/>
            <person name="Lucas S."/>
            <person name="Copeland A."/>
            <person name="Lapidus A."/>
            <person name="Glavina del Rio T."/>
            <person name="Dalin E."/>
            <person name="Tice H."/>
            <person name="Bruce D."/>
            <person name="Goodwin L."/>
            <person name="Pitluck S."/>
            <person name="Kyrpides N."/>
            <person name="Mavromatis K."/>
            <person name="Ivanova N."/>
            <person name="Teshima H."/>
            <person name="Brettin T."/>
            <person name="Detter J.C."/>
            <person name="Han C."/>
            <person name="Tapia R."/>
            <person name="Land M."/>
            <person name="Hauser L."/>
            <person name="Markowitz V."/>
            <person name="Cheng J.-F."/>
            <person name="Hugenholtz P."/>
            <person name="Woyke T."/>
            <person name="Wu D."/>
            <person name="Tindall B."/>
            <person name="Pomrenke H.G."/>
            <person name="Brambilla E."/>
            <person name="Klenk H.-P."/>
            <person name="Eisen J.A."/>
        </authorList>
    </citation>
    <scope>NUCLEOTIDE SEQUENCE [LARGE SCALE GENOMIC DNA]</scope>
    <source>
        <strain>DSM 17132</strain>
    </source>
</reference>
<proteinExistence type="predicted"/>
<dbReference type="eggNOG" id="COG0438">
    <property type="taxonomic scope" value="Bacteria"/>
</dbReference>
<dbReference type="STRING" id="649349.Lbys_1846"/>
<keyword evidence="1 3" id="KW-0808">Transferase</keyword>
<feature type="domain" description="Glycosyl transferase family 1" evidence="2">
    <location>
        <begin position="202"/>
        <end position="357"/>
    </location>
</feature>
<dbReference type="Proteomes" id="UP000007435">
    <property type="component" value="Chromosome"/>
</dbReference>
<dbReference type="InterPro" id="IPR001296">
    <property type="entry name" value="Glyco_trans_1"/>
</dbReference>
<dbReference type="CAZy" id="GT4">
    <property type="family name" value="Glycosyltransferase Family 4"/>
</dbReference>
<evidence type="ECO:0000313" key="3">
    <source>
        <dbReference type="EMBL" id="ADQ17552.1"/>
    </source>
</evidence>
<name>E4RR66_LEAB4</name>
<evidence type="ECO:0000259" key="2">
    <source>
        <dbReference type="Pfam" id="PF00534"/>
    </source>
</evidence>
<dbReference type="Pfam" id="PF00534">
    <property type="entry name" value="Glycos_transf_1"/>
    <property type="match status" value="1"/>
</dbReference>
<gene>
    <name evidence="3" type="ordered locus">Lbys_1846</name>
</gene>
<organism evidence="3 4">
    <name type="scientific">Leadbetterella byssophila (strain DSM 17132 / JCM 16389 / KACC 11308 / NBRC 106382 / 4M15)</name>
    <dbReference type="NCBI Taxonomy" id="649349"/>
    <lineage>
        <taxon>Bacteria</taxon>
        <taxon>Pseudomonadati</taxon>
        <taxon>Bacteroidota</taxon>
        <taxon>Cytophagia</taxon>
        <taxon>Cytophagales</taxon>
        <taxon>Leadbetterellaceae</taxon>
        <taxon>Leadbetterella</taxon>
    </lineage>
</organism>
<evidence type="ECO:0000313" key="4">
    <source>
        <dbReference type="Proteomes" id="UP000007435"/>
    </source>
</evidence>
<protein>
    <submittedName>
        <fullName evidence="3">Glycosyl transferase group 1</fullName>
    </submittedName>
</protein>
<keyword evidence="4" id="KW-1185">Reference proteome</keyword>
<dbReference type="GO" id="GO:0016757">
    <property type="term" value="F:glycosyltransferase activity"/>
    <property type="evidence" value="ECO:0007669"/>
    <property type="project" value="InterPro"/>
</dbReference>
<dbReference type="AlphaFoldDB" id="E4RR66"/>
<dbReference type="OrthoDB" id="919017at2"/>
<dbReference type="Gene3D" id="3.40.50.2000">
    <property type="entry name" value="Glycogen Phosphorylase B"/>
    <property type="match status" value="1"/>
</dbReference>
<sequence>MKFLITDLQIQLDGHRLGFMQNLMSYIENHHTTDEFLFLTNRSRAFELKSPAKHIRTLQLTQEEQDLVHAETKPLSIARAEWSIITKYALEFSADRVILMFMDSYQIEIGRTQVPFKISGIWFSPYPRIESESNNLGSKIQTWLTKMRKRIVMRTALRNAQLDKIFILNDEEMPKWLNKGVTRFFTLADPYFAYEPLEDYKLREVYGIPEDHLIFLQFGYMDERKNLENIVNAFNQLPEIYALKSTLLLIGKFKAGFKEQVERLKSGPFQLIIRDEFVPNAEMESAFAQSDVILRMNVGFFGSSGIIGVAAQHNKPVIASNTGVMAEIVEKYHLGMLVDPYNTKEIADAISRFHTIPDSLRIDGTKYRNNHDLATFAETLLQK</sequence>
<dbReference type="EMBL" id="CP002305">
    <property type="protein sequence ID" value="ADQ17552.1"/>
    <property type="molecule type" value="Genomic_DNA"/>
</dbReference>
<accession>E4RR66</accession>
<dbReference type="RefSeq" id="WP_013408601.1">
    <property type="nucleotide sequence ID" value="NC_014655.1"/>
</dbReference>
<dbReference type="SUPFAM" id="SSF53756">
    <property type="entry name" value="UDP-Glycosyltransferase/glycogen phosphorylase"/>
    <property type="match status" value="1"/>
</dbReference>